<protein>
    <submittedName>
        <fullName evidence="2">Uncharacterized protein</fullName>
    </submittedName>
</protein>
<dbReference type="eggNOG" id="ENOG502RQT8">
    <property type="taxonomic scope" value="Eukaryota"/>
</dbReference>
<dbReference type="OMA" id="GQRIENW"/>
<evidence type="ECO:0000256" key="1">
    <source>
        <dbReference type="SAM" id="MobiDB-lite"/>
    </source>
</evidence>
<dbReference type="Proteomes" id="UP000000724">
    <property type="component" value="Contig Pc00c20"/>
</dbReference>
<dbReference type="OrthoDB" id="4505357at2759"/>
<feature type="region of interest" description="Disordered" evidence="1">
    <location>
        <begin position="173"/>
        <end position="217"/>
    </location>
</feature>
<dbReference type="VEuPathDB" id="FungiDB:PCH_Pc20g09850"/>
<name>B6HFI6_PENRW</name>
<feature type="compositionally biased region" description="Acidic residues" evidence="1">
    <location>
        <begin position="180"/>
        <end position="204"/>
    </location>
</feature>
<dbReference type="EMBL" id="AM920435">
    <property type="protein sequence ID" value="CAP86314.1"/>
    <property type="molecule type" value="Genomic_DNA"/>
</dbReference>
<sequence length="217" mass="24862">MADMEVQVSAQTRTALKADLTLRCLLRAKFHRDASRRSADVIPWAQSLIERLSSAVLQEVEQQTAGCSIQINMIQMLRTRNVIYICYDLFLNECDQRIRSEISESGTKRPIHYITQKGKVYIMRRDERLDAKVAQRYVHMNGVDKGPRPFFSDLKHPPFYNQHGQRIENWGEIYKLPEGSEPEGSEPEGSEPEGSEPEGSEPEGDGLKKKSRQKIVK</sequence>
<proteinExistence type="predicted"/>
<organism evidence="2 3">
    <name type="scientific">Penicillium rubens (strain ATCC 28089 / DSM 1075 / NRRL 1951 / Wisconsin 54-1255)</name>
    <name type="common">Penicillium chrysogenum</name>
    <dbReference type="NCBI Taxonomy" id="500485"/>
    <lineage>
        <taxon>Eukaryota</taxon>
        <taxon>Fungi</taxon>
        <taxon>Dikarya</taxon>
        <taxon>Ascomycota</taxon>
        <taxon>Pezizomycotina</taxon>
        <taxon>Eurotiomycetes</taxon>
        <taxon>Eurotiomycetidae</taxon>
        <taxon>Eurotiales</taxon>
        <taxon>Aspergillaceae</taxon>
        <taxon>Penicillium</taxon>
        <taxon>Penicillium chrysogenum species complex</taxon>
    </lineage>
</organism>
<reference evidence="2 3" key="1">
    <citation type="journal article" date="2008" name="Nat. Biotechnol.">
        <title>Genome sequencing and analysis of the filamentous fungus Penicillium chrysogenum.</title>
        <authorList>
            <person name="van den Berg M.A."/>
            <person name="Albang R."/>
            <person name="Albermann K."/>
            <person name="Badger J.H."/>
            <person name="Daran J.-M."/>
            <person name="Driessen A.J.M."/>
            <person name="Garcia-Estrada C."/>
            <person name="Fedorova N.D."/>
            <person name="Harris D.M."/>
            <person name="Heijne W.H.M."/>
            <person name="Joardar V.S."/>
            <person name="Kiel J.A.K.W."/>
            <person name="Kovalchuk A."/>
            <person name="Martin J.F."/>
            <person name="Nierman W.C."/>
            <person name="Nijland J.G."/>
            <person name="Pronk J.T."/>
            <person name="Roubos J.A."/>
            <person name="van der Klei I.J."/>
            <person name="van Peij N.N.M.E."/>
            <person name="Veenhuis M."/>
            <person name="von Doehren H."/>
            <person name="Wagner C."/>
            <person name="Wortman J.R."/>
            <person name="Bovenberg R.A.L."/>
        </authorList>
    </citation>
    <scope>NUCLEOTIDE SEQUENCE [LARGE SCALE GENOMIC DNA]</scope>
    <source>
        <strain evidence="3">ATCC 28089 / DSM 1075 / NRRL 1951 / Wisconsin 54-1255</strain>
    </source>
</reference>
<keyword evidence="3" id="KW-1185">Reference proteome</keyword>
<dbReference type="AlphaFoldDB" id="B6HFI6"/>
<accession>B6HFI6</accession>
<dbReference type="HOGENOM" id="CLU_093556_0_0_1"/>
<evidence type="ECO:0000313" key="3">
    <source>
        <dbReference type="Proteomes" id="UP000000724"/>
    </source>
</evidence>
<gene>
    <name evidence="2" type="ORF">Pc20g09850</name>
    <name evidence="2" type="ORF">PCH_Pc20g09850</name>
</gene>
<evidence type="ECO:0000313" key="2">
    <source>
        <dbReference type="EMBL" id="CAP86314.1"/>
    </source>
</evidence>